<evidence type="ECO:0000313" key="1">
    <source>
        <dbReference type="EMBL" id="CEN62318.1"/>
    </source>
</evidence>
<dbReference type="EMBL" id="CDMC01000007">
    <property type="protein sequence ID" value="CEN62318.1"/>
    <property type="molecule type" value="Genomic_DNA"/>
</dbReference>
<dbReference type="AlphaFoldDB" id="A0A0U5CR90"/>
<protein>
    <submittedName>
        <fullName evidence="1">Uncharacterized protein</fullName>
    </submittedName>
</protein>
<keyword evidence="2" id="KW-1185">Reference proteome</keyword>
<proteinExistence type="predicted"/>
<organism evidence="1 2">
    <name type="scientific">Aspergillus calidoustus</name>
    <dbReference type="NCBI Taxonomy" id="454130"/>
    <lineage>
        <taxon>Eukaryota</taxon>
        <taxon>Fungi</taxon>
        <taxon>Dikarya</taxon>
        <taxon>Ascomycota</taxon>
        <taxon>Pezizomycotina</taxon>
        <taxon>Eurotiomycetes</taxon>
        <taxon>Eurotiomycetidae</taxon>
        <taxon>Eurotiales</taxon>
        <taxon>Aspergillaceae</taxon>
        <taxon>Aspergillus</taxon>
        <taxon>Aspergillus subgen. Nidulantes</taxon>
    </lineage>
</organism>
<accession>A0A0U5CR90</accession>
<sequence>MSRPYYCNLSSSSTEQTYNNDRFAPARNVFGSGHLQTESREILRQHGPPAESNVPELHHIQQDRPARLKTKYVSLLDPKKTQ</sequence>
<gene>
    <name evidence="1" type="ORF">ASPCAL08955</name>
</gene>
<name>A0A0U5CR90_ASPCI</name>
<evidence type="ECO:0000313" key="2">
    <source>
        <dbReference type="Proteomes" id="UP000054771"/>
    </source>
</evidence>
<dbReference type="Proteomes" id="UP000054771">
    <property type="component" value="Unassembled WGS sequence"/>
</dbReference>
<reference evidence="2" key="1">
    <citation type="journal article" date="2016" name="Genome Announc.">
        <title>Draft genome sequences of fungus Aspergillus calidoustus.</title>
        <authorList>
            <person name="Horn F."/>
            <person name="Linde J."/>
            <person name="Mattern D.J."/>
            <person name="Walther G."/>
            <person name="Guthke R."/>
            <person name="Scherlach K."/>
            <person name="Martin K."/>
            <person name="Brakhage A.A."/>
            <person name="Petzke L."/>
            <person name="Valiante V."/>
        </authorList>
    </citation>
    <scope>NUCLEOTIDE SEQUENCE [LARGE SCALE GENOMIC DNA]</scope>
    <source>
        <strain evidence="2">SF006504</strain>
    </source>
</reference>